<keyword evidence="3" id="KW-0238">DNA-binding</keyword>
<dbReference type="SUPFAM" id="SSF46785">
    <property type="entry name" value="Winged helix' DNA-binding domain"/>
    <property type="match status" value="1"/>
</dbReference>
<reference evidence="6" key="1">
    <citation type="journal article" date="2021" name="Front. Microbiol.">
        <title>Comprehensive Comparative Genomics and Phenotyping of Methylobacterium Species.</title>
        <authorList>
            <person name="Alessa O."/>
            <person name="Ogura Y."/>
            <person name="Fujitani Y."/>
            <person name="Takami H."/>
            <person name="Hayashi T."/>
            <person name="Sahin N."/>
            <person name="Tani A."/>
        </authorList>
    </citation>
    <scope>NUCLEOTIDE SEQUENCE</scope>
    <source>
        <strain evidence="6">DSM 23632</strain>
    </source>
</reference>
<dbReference type="InterPro" id="IPR036390">
    <property type="entry name" value="WH_DNA-bd_sf"/>
</dbReference>
<protein>
    <submittedName>
        <fullName evidence="6">HTH-type transcriptional regulator YhaJ</fullName>
    </submittedName>
</protein>
<comment type="similarity">
    <text evidence="1">Belongs to the LysR transcriptional regulatory family.</text>
</comment>
<evidence type="ECO:0000256" key="2">
    <source>
        <dbReference type="ARBA" id="ARBA00023015"/>
    </source>
</evidence>
<reference evidence="6" key="2">
    <citation type="submission" date="2021-08" db="EMBL/GenBank/DDBJ databases">
        <authorList>
            <person name="Tani A."/>
            <person name="Ola A."/>
            <person name="Ogura Y."/>
            <person name="Katsura K."/>
            <person name="Hayashi T."/>
        </authorList>
    </citation>
    <scope>NUCLEOTIDE SEQUENCE</scope>
    <source>
        <strain evidence="6">DSM 23632</strain>
    </source>
</reference>
<evidence type="ECO:0000256" key="4">
    <source>
        <dbReference type="ARBA" id="ARBA00023163"/>
    </source>
</evidence>
<comment type="caution">
    <text evidence="6">The sequence shown here is derived from an EMBL/GenBank/DDBJ whole genome shotgun (WGS) entry which is preliminary data.</text>
</comment>
<accession>A0ABQ4TZZ0</accession>
<evidence type="ECO:0000313" key="7">
    <source>
        <dbReference type="Proteomes" id="UP001055057"/>
    </source>
</evidence>
<keyword evidence="7" id="KW-1185">Reference proteome</keyword>
<evidence type="ECO:0000259" key="5">
    <source>
        <dbReference type="PROSITE" id="PS50931"/>
    </source>
</evidence>
<dbReference type="PROSITE" id="PS50931">
    <property type="entry name" value="HTH_LYSR"/>
    <property type="match status" value="1"/>
</dbReference>
<dbReference type="Gene3D" id="3.40.190.290">
    <property type="match status" value="1"/>
</dbReference>
<dbReference type="RefSeq" id="WP_238183371.1">
    <property type="nucleotide sequence ID" value="NZ_BPRB01000163.1"/>
</dbReference>
<dbReference type="Proteomes" id="UP001055057">
    <property type="component" value="Unassembled WGS sequence"/>
</dbReference>
<dbReference type="InterPro" id="IPR005119">
    <property type="entry name" value="LysR_subst-bd"/>
</dbReference>
<gene>
    <name evidence="6" type="primary">yhaJ_2</name>
    <name evidence="6" type="ORF">MPOCJGCO_2882</name>
</gene>
<dbReference type="InterPro" id="IPR036388">
    <property type="entry name" value="WH-like_DNA-bd_sf"/>
</dbReference>
<dbReference type="EMBL" id="BPRB01000163">
    <property type="protein sequence ID" value="GJE60766.1"/>
    <property type="molecule type" value="Genomic_DNA"/>
</dbReference>
<dbReference type="PRINTS" id="PR00039">
    <property type="entry name" value="HTHLYSR"/>
</dbReference>
<evidence type="ECO:0000256" key="1">
    <source>
        <dbReference type="ARBA" id="ARBA00009437"/>
    </source>
</evidence>
<sequence length="307" mass="32957">MMMDALTLDQFHVFVAVVEAGSFSEAGRRLNRAQSAITYAIQKLEEQVETELFDRTVYRPALSPSGLALLPQARRILDDVGRFRIQAREIKRGLETGLHLSLGALVPVGLLAPALAAFADAYPSVRLRIGIQPFSLDVRDSAGSREPADIHVVFGMLLPDTMVKRVIGAITLIDVAAPSHPLALAGPLGAETLRDHLQIVLTEGTKAPADQEIGVAAANTWRVTDLAAKHALLLAGIGWGRLPDALVADDLAAGRLVHLPTEDWNDNGALRHITLVAAYRRDEPLGPAGRWLLARLGGDADTQPPVS</sequence>
<dbReference type="Pfam" id="PF00126">
    <property type="entry name" value="HTH_1"/>
    <property type="match status" value="1"/>
</dbReference>
<feature type="domain" description="HTH lysR-type" evidence="5">
    <location>
        <begin position="6"/>
        <end position="63"/>
    </location>
</feature>
<dbReference type="Gene3D" id="1.10.10.10">
    <property type="entry name" value="Winged helix-like DNA-binding domain superfamily/Winged helix DNA-binding domain"/>
    <property type="match status" value="1"/>
</dbReference>
<proteinExistence type="inferred from homology"/>
<dbReference type="PANTHER" id="PTHR30126:SF91">
    <property type="entry name" value="LYSR FAMILY TRANSCRIPTIONAL REGULATOR"/>
    <property type="match status" value="1"/>
</dbReference>
<keyword evidence="2" id="KW-0805">Transcription regulation</keyword>
<dbReference type="InterPro" id="IPR000847">
    <property type="entry name" value="LysR_HTH_N"/>
</dbReference>
<dbReference type="PANTHER" id="PTHR30126">
    <property type="entry name" value="HTH-TYPE TRANSCRIPTIONAL REGULATOR"/>
    <property type="match status" value="1"/>
</dbReference>
<evidence type="ECO:0000313" key="6">
    <source>
        <dbReference type="EMBL" id="GJE60766.1"/>
    </source>
</evidence>
<dbReference type="SUPFAM" id="SSF53850">
    <property type="entry name" value="Periplasmic binding protein-like II"/>
    <property type="match status" value="1"/>
</dbReference>
<evidence type="ECO:0000256" key="3">
    <source>
        <dbReference type="ARBA" id="ARBA00023125"/>
    </source>
</evidence>
<name>A0ABQ4TZZ0_9HYPH</name>
<organism evidence="6 7">
    <name type="scientific">Methylobacterium trifolii</name>
    <dbReference type="NCBI Taxonomy" id="1003092"/>
    <lineage>
        <taxon>Bacteria</taxon>
        <taxon>Pseudomonadati</taxon>
        <taxon>Pseudomonadota</taxon>
        <taxon>Alphaproteobacteria</taxon>
        <taxon>Hyphomicrobiales</taxon>
        <taxon>Methylobacteriaceae</taxon>
        <taxon>Methylobacterium</taxon>
    </lineage>
</organism>
<dbReference type="Pfam" id="PF03466">
    <property type="entry name" value="LysR_substrate"/>
    <property type="match status" value="1"/>
</dbReference>
<keyword evidence="4" id="KW-0804">Transcription</keyword>